<evidence type="ECO:0008006" key="6">
    <source>
        <dbReference type="Google" id="ProtNLM"/>
    </source>
</evidence>
<dbReference type="Pfam" id="PF13439">
    <property type="entry name" value="Glyco_transf_4"/>
    <property type="match status" value="1"/>
</dbReference>
<dbReference type="InterPro" id="IPR028098">
    <property type="entry name" value="Glyco_trans_4-like_N"/>
</dbReference>
<reference evidence="5" key="1">
    <citation type="submission" date="2017-09" db="EMBL/GenBank/DDBJ databases">
        <title>Depth-based differentiation of microbial function through sediment-hosted aquifers and enrichment of novel symbionts in the deep terrestrial subsurface.</title>
        <authorList>
            <person name="Probst A.J."/>
            <person name="Ladd B."/>
            <person name="Jarett J.K."/>
            <person name="Geller-Mcgrath D.E."/>
            <person name="Sieber C.M.K."/>
            <person name="Emerson J.B."/>
            <person name="Anantharaman K."/>
            <person name="Thomas B.C."/>
            <person name="Malmstrom R."/>
            <person name="Stieglmeier M."/>
            <person name="Klingl A."/>
            <person name="Woyke T."/>
            <person name="Ryan C.M."/>
            <person name="Banfield J.F."/>
        </authorList>
    </citation>
    <scope>NUCLEOTIDE SEQUENCE [LARGE SCALE GENOMIC DNA]</scope>
</reference>
<name>A0A2H0X8D7_UNCKA</name>
<accession>A0A2H0X8D7</accession>
<feature type="domain" description="Glycosyl transferase family 1" evidence="2">
    <location>
        <begin position="186"/>
        <end position="341"/>
    </location>
</feature>
<evidence type="ECO:0000313" key="5">
    <source>
        <dbReference type="Proteomes" id="UP000231098"/>
    </source>
</evidence>
<sequence length="378" mass="43087">MKVCLINNFPPYSGTGRIPYALFKYLNKIETIQADLVCTHVMQKEEFSWLENEKVHFLQKFAYKDHENLSRFLIYFVDPHKIPKGYDLYHVTNHMLARYTKFRKPSVVTLHDVLQFKYKDKLGGSLISKIYSNLMLKSIASVKEANAVICVSEWSRLEAIKLLGLDPNKTFAIQNGLDHDLFHPHDKEKSREDLKLPKDKKIILNVGSEIERKNLDGVLKAFLEISKNRKDVLLVRLGEKTEKYDAMIKELGLTDIVVYLEKLKDEEVAKLYSASDLLIMPSFEEGFGLPIIEAMACGCPVVTSNVGAMKEVTNDAGFLVDPNDLESIQKGMEAVLNLDSNDTYKLVQAGLKRAGEFSWKKCAEDTIRVYEKVLGNKL</sequence>
<dbReference type="InterPro" id="IPR001296">
    <property type="entry name" value="Glyco_trans_1"/>
</dbReference>
<dbReference type="CDD" id="cd03809">
    <property type="entry name" value="GT4_MtfB-like"/>
    <property type="match status" value="1"/>
</dbReference>
<evidence type="ECO:0000259" key="2">
    <source>
        <dbReference type="Pfam" id="PF00534"/>
    </source>
</evidence>
<dbReference type="SUPFAM" id="SSF53756">
    <property type="entry name" value="UDP-Glycosyltransferase/glycogen phosphorylase"/>
    <property type="match status" value="1"/>
</dbReference>
<dbReference type="Proteomes" id="UP000231098">
    <property type="component" value="Unassembled WGS sequence"/>
</dbReference>
<dbReference type="Pfam" id="PF00534">
    <property type="entry name" value="Glycos_transf_1"/>
    <property type="match status" value="1"/>
</dbReference>
<organism evidence="4 5">
    <name type="scientific">candidate division WWE3 bacterium CG08_land_8_20_14_0_20_41_15</name>
    <dbReference type="NCBI Taxonomy" id="1975086"/>
    <lineage>
        <taxon>Bacteria</taxon>
        <taxon>Katanobacteria</taxon>
    </lineage>
</organism>
<evidence type="ECO:0000259" key="3">
    <source>
        <dbReference type="Pfam" id="PF13439"/>
    </source>
</evidence>
<evidence type="ECO:0000313" key="4">
    <source>
        <dbReference type="EMBL" id="PIS21186.1"/>
    </source>
</evidence>
<protein>
    <recommendedName>
        <fullName evidence="6">Glycosyltransferase family 1 protein</fullName>
    </recommendedName>
</protein>
<dbReference type="GO" id="GO:0016757">
    <property type="term" value="F:glycosyltransferase activity"/>
    <property type="evidence" value="ECO:0007669"/>
    <property type="project" value="InterPro"/>
</dbReference>
<comment type="caution">
    <text evidence="4">The sequence shown here is derived from an EMBL/GenBank/DDBJ whole genome shotgun (WGS) entry which is preliminary data.</text>
</comment>
<gene>
    <name evidence="4" type="ORF">COT51_04105</name>
</gene>
<feature type="domain" description="Glycosyltransferase subfamily 4-like N-terminal" evidence="3">
    <location>
        <begin position="14"/>
        <end position="180"/>
    </location>
</feature>
<evidence type="ECO:0000256" key="1">
    <source>
        <dbReference type="ARBA" id="ARBA00022679"/>
    </source>
</evidence>
<dbReference type="AlphaFoldDB" id="A0A2H0X8D7"/>
<keyword evidence="1" id="KW-0808">Transferase</keyword>
<dbReference type="PANTHER" id="PTHR46401">
    <property type="entry name" value="GLYCOSYLTRANSFERASE WBBK-RELATED"/>
    <property type="match status" value="1"/>
</dbReference>
<dbReference type="EMBL" id="PEYV01000068">
    <property type="protein sequence ID" value="PIS21186.1"/>
    <property type="molecule type" value="Genomic_DNA"/>
</dbReference>
<dbReference type="Gene3D" id="3.40.50.2000">
    <property type="entry name" value="Glycogen Phosphorylase B"/>
    <property type="match status" value="2"/>
</dbReference>
<dbReference type="PANTHER" id="PTHR46401:SF2">
    <property type="entry name" value="GLYCOSYLTRANSFERASE WBBK-RELATED"/>
    <property type="match status" value="1"/>
</dbReference>
<dbReference type="GO" id="GO:0009103">
    <property type="term" value="P:lipopolysaccharide biosynthetic process"/>
    <property type="evidence" value="ECO:0007669"/>
    <property type="project" value="TreeGrafter"/>
</dbReference>
<proteinExistence type="predicted"/>